<dbReference type="InterPro" id="IPR036318">
    <property type="entry name" value="FAD-bd_PCMH-like_sf"/>
</dbReference>
<dbReference type="InterPro" id="IPR016169">
    <property type="entry name" value="FAD-bd_PCMH_sub2"/>
</dbReference>
<dbReference type="InterPro" id="IPR016171">
    <property type="entry name" value="Vanillyl_alc_oxidase_C-sub2"/>
</dbReference>
<dbReference type="Gene3D" id="1.10.45.10">
    <property type="entry name" value="Vanillyl-alcohol Oxidase, Chain A, domain 4"/>
    <property type="match status" value="1"/>
</dbReference>
<dbReference type="Pfam" id="PF01565">
    <property type="entry name" value="FAD_binding_4"/>
    <property type="match status" value="1"/>
</dbReference>
<sequence>MAISNWAGNVVFTPTDVLRARDIAEAQQLVANAPRIRALGTGHSFNDIADAPQLISLQDVASPFELDETARTVTVPGAAPYGAVAAFLQEHGWALHNLGSLPHISVAGATATATHGSGDRNGVLSTAVRGIERIGADGELTWVRAGEPDFNGSVVALGALGVITRITLAIEPTYDMTQQVYTGLRWDTFLDEFDEIMGAAYSVSVLGRWGGPTLSTLWLKNRALTPQAETADAAPQLFGGDRVTAEVHAIITGDAPDDNMTPLGTRGAWSTRLAHFRYDRAPSAGGDEIQSEFFVPRAVAVDALQAIRPLGERIDPLLHVSEFRTFAGDDLWLSGGEGGGRVAIHFTWKQRPAEVAAILPEIEAALRPFTPRSHWGKVYSDGFDQAAGFHRLSDFAALAARVDPEGKFRNHHLDRVLTISGSEAP</sequence>
<dbReference type="PANTHER" id="PTHR43762">
    <property type="entry name" value="L-GULONOLACTONE OXIDASE"/>
    <property type="match status" value="1"/>
</dbReference>
<gene>
    <name evidence="3" type="ORF">QFZ46_002457</name>
</gene>
<dbReference type="InterPro" id="IPR010031">
    <property type="entry name" value="FAD_lactone_oxidase-like"/>
</dbReference>
<comment type="caution">
    <text evidence="3">The sequence shown here is derived from an EMBL/GenBank/DDBJ whole genome shotgun (WGS) entry which is preliminary data.</text>
</comment>
<dbReference type="InterPro" id="IPR007173">
    <property type="entry name" value="ALO_C"/>
</dbReference>
<accession>A0ABU0PAD1</accession>
<dbReference type="Gene3D" id="3.30.465.10">
    <property type="match status" value="1"/>
</dbReference>
<dbReference type="InterPro" id="IPR016167">
    <property type="entry name" value="FAD-bd_PCMH_sub1"/>
</dbReference>
<dbReference type="PANTHER" id="PTHR43762:SF1">
    <property type="entry name" value="D-ARABINONO-1,4-LACTONE OXIDASE"/>
    <property type="match status" value="1"/>
</dbReference>
<proteinExistence type="predicted"/>
<name>A0ABU0PAD1_9MICO</name>
<dbReference type="Gene3D" id="3.30.43.10">
    <property type="entry name" value="Uridine Diphospho-n-acetylenolpyruvylglucosamine Reductase, domain 2"/>
    <property type="match status" value="1"/>
</dbReference>
<dbReference type="GO" id="GO:0050582">
    <property type="term" value="F:xylitol oxidase activity"/>
    <property type="evidence" value="ECO:0007669"/>
    <property type="project" value="UniProtKB-EC"/>
</dbReference>
<dbReference type="Proteomes" id="UP001239085">
    <property type="component" value="Unassembled WGS sequence"/>
</dbReference>
<evidence type="ECO:0000313" key="3">
    <source>
        <dbReference type="EMBL" id="MDQ0644297.1"/>
    </source>
</evidence>
<protein>
    <submittedName>
        <fullName evidence="3">Xylitol oxidase</fullName>
        <ecNumber evidence="3">1.1.3.41</ecNumber>
    </submittedName>
</protein>
<dbReference type="EC" id="1.1.3.41" evidence="3"/>
<reference evidence="3 4" key="1">
    <citation type="submission" date="2023-07" db="EMBL/GenBank/DDBJ databases">
        <title>Comparative genomics of wheat-associated soil bacteria to identify genetic determinants of phenazine resistance.</title>
        <authorList>
            <person name="Mouncey N."/>
        </authorList>
    </citation>
    <scope>NUCLEOTIDE SEQUENCE [LARGE SCALE GENOMIC DNA]</scope>
    <source>
        <strain evidence="3 4">W2I7</strain>
    </source>
</reference>
<dbReference type="PROSITE" id="PS51387">
    <property type="entry name" value="FAD_PCMH"/>
    <property type="match status" value="1"/>
</dbReference>
<dbReference type="SUPFAM" id="SSF56176">
    <property type="entry name" value="FAD-binding/transporter-associated domain-like"/>
    <property type="match status" value="1"/>
</dbReference>
<evidence type="ECO:0000313" key="4">
    <source>
        <dbReference type="Proteomes" id="UP001239085"/>
    </source>
</evidence>
<organism evidence="3 4">
    <name type="scientific">Microbacterium murale</name>
    <dbReference type="NCBI Taxonomy" id="1081040"/>
    <lineage>
        <taxon>Bacteria</taxon>
        <taxon>Bacillati</taxon>
        <taxon>Actinomycetota</taxon>
        <taxon>Actinomycetes</taxon>
        <taxon>Micrococcales</taxon>
        <taxon>Microbacteriaceae</taxon>
        <taxon>Microbacterium</taxon>
    </lineage>
</organism>
<dbReference type="Gene3D" id="3.30.70.2530">
    <property type="match status" value="1"/>
</dbReference>
<keyword evidence="1 3" id="KW-0560">Oxidoreductase</keyword>
<dbReference type="InterPro" id="IPR006094">
    <property type="entry name" value="Oxid_FAD_bind_N"/>
</dbReference>
<evidence type="ECO:0000259" key="2">
    <source>
        <dbReference type="PROSITE" id="PS51387"/>
    </source>
</evidence>
<dbReference type="Pfam" id="PF04030">
    <property type="entry name" value="ALO"/>
    <property type="match status" value="1"/>
</dbReference>
<feature type="domain" description="FAD-binding PCMH-type" evidence="2">
    <location>
        <begin position="10"/>
        <end position="173"/>
    </location>
</feature>
<dbReference type="RefSeq" id="WP_307361878.1">
    <property type="nucleotide sequence ID" value="NZ_JAUSXK010000001.1"/>
</dbReference>
<evidence type="ECO:0000256" key="1">
    <source>
        <dbReference type="ARBA" id="ARBA00023002"/>
    </source>
</evidence>
<keyword evidence="4" id="KW-1185">Reference proteome</keyword>
<dbReference type="InterPro" id="IPR016166">
    <property type="entry name" value="FAD-bd_PCMH"/>
</dbReference>
<dbReference type="Gene3D" id="3.30.70.2520">
    <property type="match status" value="1"/>
</dbReference>
<dbReference type="EMBL" id="JAUSXK010000001">
    <property type="protein sequence ID" value="MDQ0644297.1"/>
    <property type="molecule type" value="Genomic_DNA"/>
</dbReference>